<accession>A0A1A8LCC4</accession>
<gene>
    <name evidence="1" type="primary">Nfu_g_1_024946</name>
</gene>
<organism evidence="1">
    <name type="scientific">Nothobranchius pienaari</name>
    <dbReference type="NCBI Taxonomy" id="704102"/>
    <lineage>
        <taxon>Eukaryota</taxon>
        <taxon>Metazoa</taxon>
        <taxon>Chordata</taxon>
        <taxon>Craniata</taxon>
        <taxon>Vertebrata</taxon>
        <taxon>Euteleostomi</taxon>
        <taxon>Actinopterygii</taxon>
        <taxon>Neopterygii</taxon>
        <taxon>Teleostei</taxon>
        <taxon>Neoteleostei</taxon>
        <taxon>Acanthomorphata</taxon>
        <taxon>Ovalentaria</taxon>
        <taxon>Atherinomorphae</taxon>
        <taxon>Cyprinodontiformes</taxon>
        <taxon>Nothobranchiidae</taxon>
        <taxon>Nothobranchius</taxon>
    </lineage>
</organism>
<dbReference type="EMBL" id="HAEF01004771">
    <property type="protein sequence ID" value="SBR42153.1"/>
    <property type="molecule type" value="Transcribed_RNA"/>
</dbReference>
<reference evidence="1" key="1">
    <citation type="submission" date="2016-05" db="EMBL/GenBank/DDBJ databases">
        <authorList>
            <person name="Lavstsen T."/>
            <person name="Jespersen J.S."/>
        </authorList>
    </citation>
    <scope>NUCLEOTIDE SEQUENCE</scope>
    <source>
        <tissue evidence="1">Brain</tissue>
    </source>
</reference>
<name>A0A1A8LCC4_9TELE</name>
<feature type="non-terminal residue" evidence="1">
    <location>
        <position position="60"/>
    </location>
</feature>
<sequence>RICTYPLPEATEFNLPVQLMRHRNQQARPHLFSHHVVGWSHHQAQKETAALYLLLRRSLA</sequence>
<protein>
    <submittedName>
        <fullName evidence="1">Uncharacterized protein</fullName>
    </submittedName>
</protein>
<evidence type="ECO:0000313" key="1">
    <source>
        <dbReference type="EMBL" id="SBR42153.1"/>
    </source>
</evidence>
<feature type="non-terminal residue" evidence="1">
    <location>
        <position position="1"/>
    </location>
</feature>
<dbReference type="AlphaFoldDB" id="A0A1A8LCC4"/>
<proteinExistence type="predicted"/>
<reference evidence="1" key="2">
    <citation type="submission" date="2016-06" db="EMBL/GenBank/DDBJ databases">
        <title>The genome of a short-lived fish provides insights into sex chromosome evolution and the genetic control of aging.</title>
        <authorList>
            <person name="Reichwald K."/>
            <person name="Felder M."/>
            <person name="Petzold A."/>
            <person name="Koch P."/>
            <person name="Groth M."/>
            <person name="Platzer M."/>
        </authorList>
    </citation>
    <scope>NUCLEOTIDE SEQUENCE</scope>
    <source>
        <tissue evidence="1">Brain</tissue>
    </source>
</reference>